<reference evidence="2" key="1">
    <citation type="journal article" date="2023" name="Front. Plant Sci.">
        <title>Chromosomal-level genome assembly of Melastoma candidum provides insights into trichome evolution.</title>
        <authorList>
            <person name="Zhong Y."/>
            <person name="Wu W."/>
            <person name="Sun C."/>
            <person name="Zou P."/>
            <person name="Liu Y."/>
            <person name="Dai S."/>
            <person name="Zhou R."/>
        </authorList>
    </citation>
    <scope>NUCLEOTIDE SEQUENCE [LARGE SCALE GENOMIC DNA]</scope>
</reference>
<proteinExistence type="predicted"/>
<keyword evidence="2" id="KW-1185">Reference proteome</keyword>
<gene>
    <name evidence="1" type="ORF">MLD38_024956</name>
</gene>
<name>A0ACB9NWX9_9MYRT</name>
<sequence length="161" mass="18276">MDLSPVCHKRKKDSFTPRGDEDPFRVNTSSERNIDMELLHMSKPQWLNKFSGVMKNVYGPVTTAKTIYEDDEGYLIIISLPFVDLQKHISTPVIRRNDRTFELSDPAPEHCPSGEFIKAYYDGPGSVLEIIVPKLRAGPEEHEVHVCLKPHLGGSDLMLTR</sequence>
<protein>
    <submittedName>
        <fullName evidence="1">Uncharacterized protein</fullName>
    </submittedName>
</protein>
<accession>A0ACB9NWX9</accession>
<evidence type="ECO:0000313" key="1">
    <source>
        <dbReference type="EMBL" id="KAI4340084.1"/>
    </source>
</evidence>
<comment type="caution">
    <text evidence="1">The sequence shown here is derived from an EMBL/GenBank/DDBJ whole genome shotgun (WGS) entry which is preliminary data.</text>
</comment>
<evidence type="ECO:0000313" key="2">
    <source>
        <dbReference type="Proteomes" id="UP001057402"/>
    </source>
</evidence>
<organism evidence="1 2">
    <name type="scientific">Melastoma candidum</name>
    <dbReference type="NCBI Taxonomy" id="119954"/>
    <lineage>
        <taxon>Eukaryota</taxon>
        <taxon>Viridiplantae</taxon>
        <taxon>Streptophyta</taxon>
        <taxon>Embryophyta</taxon>
        <taxon>Tracheophyta</taxon>
        <taxon>Spermatophyta</taxon>
        <taxon>Magnoliopsida</taxon>
        <taxon>eudicotyledons</taxon>
        <taxon>Gunneridae</taxon>
        <taxon>Pentapetalae</taxon>
        <taxon>rosids</taxon>
        <taxon>malvids</taxon>
        <taxon>Myrtales</taxon>
        <taxon>Melastomataceae</taxon>
        <taxon>Melastomatoideae</taxon>
        <taxon>Melastomateae</taxon>
        <taxon>Melastoma</taxon>
    </lineage>
</organism>
<dbReference type="Proteomes" id="UP001057402">
    <property type="component" value="Chromosome 7"/>
</dbReference>
<dbReference type="EMBL" id="CM042886">
    <property type="protein sequence ID" value="KAI4340084.1"/>
    <property type="molecule type" value="Genomic_DNA"/>
</dbReference>